<dbReference type="PROSITE" id="PS51981">
    <property type="entry name" value="ZF_RZ"/>
    <property type="match status" value="1"/>
</dbReference>
<evidence type="ECO:0000256" key="6">
    <source>
        <dbReference type="ARBA" id="ARBA00022691"/>
    </source>
</evidence>
<evidence type="ECO:0000259" key="19">
    <source>
        <dbReference type="PROSITE" id="PS51038"/>
    </source>
</evidence>
<evidence type="ECO:0000256" key="16">
    <source>
        <dbReference type="RuleBase" id="RU000416"/>
    </source>
</evidence>
<evidence type="ECO:0000256" key="14">
    <source>
        <dbReference type="PROSITE-ProRule" id="PRU00509"/>
    </source>
</evidence>
<dbReference type="Pfam" id="PF20173">
    <property type="entry name" value="ZnF_RZ-type"/>
    <property type="match status" value="1"/>
</dbReference>
<dbReference type="Pfam" id="PF12047">
    <property type="entry name" value="DNMT1-RFD"/>
    <property type="match status" value="1"/>
</dbReference>
<keyword evidence="11" id="KW-0391">Immunity</keyword>
<feature type="region of interest" description="Disordered" evidence="18">
    <location>
        <begin position="330"/>
        <end position="372"/>
    </location>
</feature>
<evidence type="ECO:0000256" key="11">
    <source>
        <dbReference type="ARBA" id="ARBA00022859"/>
    </source>
</evidence>
<keyword evidence="13" id="KW-0539">Nucleus</keyword>
<dbReference type="GO" id="GO:0002376">
    <property type="term" value="P:immune system process"/>
    <property type="evidence" value="ECO:0007669"/>
    <property type="project" value="UniProtKB-KW"/>
</dbReference>
<feature type="compositionally biased region" description="Basic residues" evidence="18">
    <location>
        <begin position="1235"/>
        <end position="1247"/>
    </location>
</feature>
<evidence type="ECO:0000256" key="4">
    <source>
        <dbReference type="ARBA" id="ARBA00022603"/>
    </source>
</evidence>
<dbReference type="GO" id="GO:0008270">
    <property type="term" value="F:zinc ion binding"/>
    <property type="evidence" value="ECO:0007669"/>
    <property type="project" value="UniProtKB-KW"/>
</dbReference>
<dbReference type="Gene3D" id="3.90.120.10">
    <property type="entry name" value="DNA Methylase, subunit A, domain 2"/>
    <property type="match status" value="1"/>
</dbReference>
<dbReference type="EMBL" id="JTDY01002883">
    <property type="protein sequence ID" value="KOB70543.1"/>
    <property type="molecule type" value="Genomic_DNA"/>
</dbReference>
<dbReference type="Proteomes" id="UP000037510">
    <property type="component" value="Unassembled WGS sequence"/>
</dbReference>
<evidence type="ECO:0000256" key="8">
    <source>
        <dbReference type="ARBA" id="ARBA00022737"/>
    </source>
</evidence>
<evidence type="ECO:0000256" key="3">
    <source>
        <dbReference type="ARBA" id="ARBA00022490"/>
    </source>
</evidence>
<evidence type="ECO:0000256" key="13">
    <source>
        <dbReference type="ARBA" id="ARBA00023242"/>
    </source>
</evidence>
<dbReference type="PANTHER" id="PTHR10629">
    <property type="entry name" value="CYTOSINE-SPECIFIC METHYLTRANSFERASE"/>
    <property type="match status" value="1"/>
</dbReference>
<keyword evidence="6 15" id="KW-0949">S-adenosyl-L-methionine</keyword>
<dbReference type="Pfam" id="PF00145">
    <property type="entry name" value="DNA_methylase"/>
    <property type="match status" value="1"/>
</dbReference>
<keyword evidence="12" id="KW-0238">DNA-binding</keyword>
<evidence type="ECO:0000259" key="20">
    <source>
        <dbReference type="PROSITE" id="PS51058"/>
    </source>
</evidence>
<protein>
    <recommendedName>
        <fullName evidence="17">Cytosine-specific methyltransferase</fullName>
        <ecNumber evidence="17">2.1.1.37</ecNumber>
    </recommendedName>
</protein>
<comment type="caution">
    <text evidence="22">The sequence shown here is derived from an EMBL/GenBank/DDBJ whole genome shotgun (WGS) entry which is preliminary data.</text>
</comment>
<name>A0A0L7L4X6_OPEBR</name>
<dbReference type="SMART" id="SM00439">
    <property type="entry name" value="BAH"/>
    <property type="match status" value="2"/>
</dbReference>
<dbReference type="GO" id="GO:0003682">
    <property type="term" value="F:chromatin binding"/>
    <property type="evidence" value="ECO:0007669"/>
    <property type="project" value="InterPro"/>
</dbReference>
<feature type="region of interest" description="Disordered" evidence="18">
    <location>
        <begin position="385"/>
        <end position="477"/>
    </location>
</feature>
<dbReference type="PROSITE" id="PS51679">
    <property type="entry name" value="SAM_MT_C5"/>
    <property type="match status" value="1"/>
</dbReference>
<dbReference type="Gene3D" id="1.10.10.2230">
    <property type="match status" value="1"/>
</dbReference>
<keyword evidence="4 15" id="KW-0489">Methyltransferase</keyword>
<feature type="active site" evidence="15">
    <location>
        <position position="1353"/>
    </location>
</feature>
<evidence type="ECO:0000256" key="2">
    <source>
        <dbReference type="ARBA" id="ARBA00004496"/>
    </source>
</evidence>
<feature type="domain" description="BAH" evidence="19">
    <location>
        <begin position="1097"/>
        <end position="1225"/>
    </location>
</feature>
<evidence type="ECO:0000256" key="10">
    <source>
        <dbReference type="ARBA" id="ARBA00022833"/>
    </source>
</evidence>
<dbReference type="Gene3D" id="3.40.50.150">
    <property type="entry name" value="Vaccinia Virus protein VP39"/>
    <property type="match status" value="1"/>
</dbReference>
<dbReference type="GO" id="GO:0005737">
    <property type="term" value="C:cytoplasm"/>
    <property type="evidence" value="ECO:0007669"/>
    <property type="project" value="UniProtKB-SubCell"/>
</dbReference>
<comment type="similarity">
    <text evidence="15 16">Belongs to the class I-like SAM-binding methyltransferase superfamily. C5-methyltransferase family.</text>
</comment>
<evidence type="ECO:0000256" key="15">
    <source>
        <dbReference type="PROSITE-ProRule" id="PRU01016"/>
    </source>
</evidence>
<dbReference type="PROSITE" id="PS00094">
    <property type="entry name" value="C5_MTASE_1"/>
    <property type="match status" value="1"/>
</dbReference>
<dbReference type="InterPro" id="IPR001525">
    <property type="entry name" value="C5_MeTfrase"/>
</dbReference>
<dbReference type="Pfam" id="PF02008">
    <property type="entry name" value="zf-CXXC"/>
    <property type="match status" value="1"/>
</dbReference>
<dbReference type="InterPro" id="IPR018117">
    <property type="entry name" value="C5_DNA_meth_AS"/>
</dbReference>
<evidence type="ECO:0000256" key="1">
    <source>
        <dbReference type="ARBA" id="ARBA00004123"/>
    </source>
</evidence>
<evidence type="ECO:0000256" key="9">
    <source>
        <dbReference type="ARBA" id="ARBA00022771"/>
    </source>
</evidence>
<dbReference type="NCBIfam" id="TIGR00675">
    <property type="entry name" value="dcm"/>
    <property type="match status" value="1"/>
</dbReference>
<keyword evidence="23" id="KW-1185">Reference proteome</keyword>
<dbReference type="FunFam" id="3.90.120.10:FF:000001">
    <property type="entry name" value="DNA (cytosine-5)-methyltransferase"/>
    <property type="match status" value="1"/>
</dbReference>
<dbReference type="PROSITE" id="PS51038">
    <property type="entry name" value="BAH"/>
    <property type="match status" value="2"/>
</dbReference>
<dbReference type="GO" id="GO:0003677">
    <property type="term" value="F:DNA binding"/>
    <property type="evidence" value="ECO:0007669"/>
    <property type="project" value="UniProtKB-KW"/>
</dbReference>
<feature type="compositionally biased region" description="Basic and acidic residues" evidence="18">
    <location>
        <begin position="422"/>
        <end position="453"/>
    </location>
</feature>
<evidence type="ECO:0000256" key="7">
    <source>
        <dbReference type="ARBA" id="ARBA00022723"/>
    </source>
</evidence>
<evidence type="ECO:0000256" key="5">
    <source>
        <dbReference type="ARBA" id="ARBA00022679"/>
    </source>
</evidence>
<feature type="domain" description="BAH" evidence="19">
    <location>
        <begin position="869"/>
        <end position="997"/>
    </location>
</feature>
<comment type="subcellular location">
    <subcellularLocation>
        <location evidence="2">Cytoplasm</location>
    </subcellularLocation>
    <subcellularLocation>
        <location evidence="1">Nucleus</location>
    </subcellularLocation>
</comment>
<proteinExistence type="inferred from homology"/>
<evidence type="ECO:0000259" key="21">
    <source>
        <dbReference type="PROSITE" id="PS51981"/>
    </source>
</evidence>
<dbReference type="InterPro" id="IPR029063">
    <property type="entry name" value="SAM-dependent_MTases_sf"/>
</dbReference>
<evidence type="ECO:0000256" key="18">
    <source>
        <dbReference type="SAM" id="MobiDB-lite"/>
    </source>
</evidence>
<dbReference type="GO" id="GO:0003886">
    <property type="term" value="F:DNA (cytosine-5-)-methyltransferase activity"/>
    <property type="evidence" value="ECO:0007669"/>
    <property type="project" value="UniProtKB-EC"/>
</dbReference>
<keyword evidence="9 14" id="KW-0863">Zinc-finger</keyword>
<feature type="domain" description="CXXC-type" evidence="20">
    <location>
        <begin position="753"/>
        <end position="799"/>
    </location>
</feature>
<dbReference type="GO" id="GO:0032259">
    <property type="term" value="P:methylation"/>
    <property type="evidence" value="ECO:0007669"/>
    <property type="project" value="UniProtKB-KW"/>
</dbReference>
<dbReference type="InterPro" id="IPR050390">
    <property type="entry name" value="C5-Methyltransferase"/>
</dbReference>
<dbReference type="PROSITE" id="PS51058">
    <property type="entry name" value="ZF_CXXC"/>
    <property type="match status" value="1"/>
</dbReference>
<dbReference type="InterPro" id="IPR046439">
    <property type="entry name" value="ZF_RZ_dom"/>
</dbReference>
<dbReference type="CDD" id="cd04760">
    <property type="entry name" value="BAH_Dnmt1_I"/>
    <property type="match status" value="1"/>
</dbReference>
<keyword evidence="10" id="KW-0862">Zinc</keyword>
<dbReference type="FunFam" id="3.40.50.150:FF:000036">
    <property type="entry name" value="DNA (cytosine-5)-methyltransferase"/>
    <property type="match status" value="1"/>
</dbReference>
<feature type="compositionally biased region" description="Pro residues" evidence="18">
    <location>
        <begin position="350"/>
        <end position="367"/>
    </location>
</feature>
<accession>A0A0L7L4X6</accession>
<keyword evidence="3" id="KW-0963">Cytoplasm</keyword>
<dbReference type="Pfam" id="PF01426">
    <property type="entry name" value="BAH"/>
    <property type="match status" value="2"/>
</dbReference>
<dbReference type="STRING" id="104452.A0A0L7L4X6"/>
<feature type="compositionally biased region" description="Polar residues" evidence="18">
    <location>
        <begin position="385"/>
        <end position="408"/>
    </location>
</feature>
<dbReference type="PRINTS" id="PR00105">
    <property type="entry name" value="C5METTRFRASE"/>
</dbReference>
<dbReference type="GO" id="GO:0044027">
    <property type="term" value="P:negative regulation of gene expression via chromosomal CpG island methylation"/>
    <property type="evidence" value="ECO:0007669"/>
    <property type="project" value="TreeGrafter"/>
</dbReference>
<feature type="region of interest" description="Disordered" evidence="18">
    <location>
        <begin position="1232"/>
        <end position="1257"/>
    </location>
</feature>
<evidence type="ECO:0000313" key="23">
    <source>
        <dbReference type="Proteomes" id="UP000037510"/>
    </source>
</evidence>
<comment type="catalytic activity">
    <reaction evidence="17">
        <text>a 2'-deoxycytidine in DNA + S-adenosyl-L-methionine = a 5-methyl-2'-deoxycytidine in DNA + S-adenosyl-L-homocysteine + H(+)</text>
        <dbReference type="Rhea" id="RHEA:13681"/>
        <dbReference type="Rhea" id="RHEA-COMP:11369"/>
        <dbReference type="Rhea" id="RHEA-COMP:11370"/>
        <dbReference type="ChEBI" id="CHEBI:15378"/>
        <dbReference type="ChEBI" id="CHEBI:57856"/>
        <dbReference type="ChEBI" id="CHEBI:59789"/>
        <dbReference type="ChEBI" id="CHEBI:85452"/>
        <dbReference type="ChEBI" id="CHEBI:85454"/>
        <dbReference type="EC" id="2.1.1.37"/>
    </reaction>
</comment>
<dbReference type="Gene3D" id="2.30.30.490">
    <property type="match status" value="2"/>
</dbReference>
<dbReference type="PANTHER" id="PTHR10629:SF52">
    <property type="entry name" value="DNA (CYTOSINE-5)-METHYLTRANSFERASE 1"/>
    <property type="match status" value="1"/>
</dbReference>
<dbReference type="EC" id="2.1.1.37" evidence="17"/>
<dbReference type="InterPro" id="IPR022702">
    <property type="entry name" value="Cytosine_MeTrfase1_RFD"/>
</dbReference>
<dbReference type="GO" id="GO:0005634">
    <property type="term" value="C:nucleus"/>
    <property type="evidence" value="ECO:0007669"/>
    <property type="project" value="UniProtKB-SubCell"/>
</dbReference>
<keyword evidence="7" id="KW-0479">Metal-binding</keyword>
<sequence>MEVEDMDNLMKGDSDTVKIRCCPFCRQPIINTGRYKDLVNATFKNEINPIKERVYGTEQNIAATLQKLRADLGSYRAKYETVLRGINDVKYVFLNLQSVVRTQRKESKVLLDMELVCLNILEMTSECYNSYLTNKATELKDELENQVKLICSIFPFQFMKSDRNKIFKMFKISQQQQSDIKLEIRRLNAIVQFAKLLSHEAYKQSKTIPAVSAAFDVANASVFKPAVFKENKAIEALKDLQEAVKVTGVVTKLERDLIVRAIGLKAGHWYKCPNGHFYCIGECGGANQLGKCPECGAQIGGQSHALDYHTNCDRHVDQMRKFTNKSVNSAANDIENDNGETSGFGSSSLPPAPSAPPPSPPSPPQHPPSAKKIKTVNSIDHATSTSHDLQDTNLNNSENAEQSPSSTQESKESPALITAENGHSKIEIARENSSEDDTKSDKATKNETPDHSTEQSMTESNNNNEKHNEINGSDGNNVDISEKCDTCGQYVNNSDILYYQGHPQDALEEYVALTDEKLVLASGEDGDIMERPQTNITGFSVFDQAGHLVPIDGGLIENDVRIYVSGYLKSICSDSLEIDDDSVPVKDVGPNCITLSTEFGEYNLLKPSDHYKPLMDNLYEKIWLSKVVIEFLEENNYMQPSYEELLEVIRSATIPELNDQPLSEEILHKHSQFVCDQVVSLEAEEDDEPVITLPCMKELIKLMGIKFGRRKGRTKIEFKKIDKKLWTKATTTPLVRKTFESFFSNQLDKTNELHLRRKRCGVCEACQFPDCGECNACKAMAKFGGHGRTKKACVRRLCKHMAVDQAEDSDPDDDNDFQTAIEKKLQEQIEDIVPVKLTGTNNRKIKWIGEPVKADATKHYYERVEMDGSEFCNGDFIMVESSQPNVPALVARVVYMWKEITNAKMGFFHAEVFFRSSDTVLGEVGDPREVFLGNRCCHGAPLSSILRKASVEKKDVPADWFKLGGKEVDEKTCEDDGKTYFYTKYYERFTARFEDLPQNPECPNVLRKHRYCPSCERKTRRDAQNIPKVVGKVLEKSSIVPENRSEWTTVKWQDYEYKKGGGVFLKSGTFKSKNSFNTQIVNIKPKLEKVDENVYPEYYRKSDNNLRGSNIDTGEPFCVAYIAAVTAIGDGPLIVPQDIYLKVNVLYRPENTKNKFPQHEDVNMVYWSEEIREIPFSSVVGPCYLVYEQNIPQQEPLLEWLEKDPSRFYFRMSYDKCTGKIGDVPNYATAVGRRDKGKAKGKGKGKSSKPSEVIPNKDEEVKIRPLRTLDVFAGCGGLSEGLHRAGVADCRWAVENLEAAAHAYSLNNKSCTVFNEDCNELLTDAMSGATHSRGGFRLPMQGEVELLCGGPPCQGFSGMNRFNSREYSNFKNSLVASYLSYCDYYRPKFFILENVRNFVAFKKGMVLKLTLRALLDMGYQCTFGVLQAGNYGVPQTRRRLIILASAPGYSLPLYPEPTHVFSRRACSLSTSIDGKRFATNINWDESAPRRTCTILDAMSDLPQICNGANRVEIEYGSMPESHFQRMVRSKDENTKLRDHICKNMAPLVQARITRIPTTPGSDWRDLPNISVTLPDGTKSKVLQYRYDDKRNGRSLSGALRGVCACACGKPCSAADKQENTLIPWCLPHTGNRHNNWAGLYGRIAWDGYFSTTVTDPEPMGKQGRVLHPTQARVVSVRECARSQGFPDTYVFAGSIQDKHRQVRTFVLRIGNAVPPPLGAALGRELKKALAASPQS</sequence>
<keyword evidence="5 15" id="KW-0808">Transferase</keyword>
<evidence type="ECO:0000313" key="22">
    <source>
        <dbReference type="EMBL" id="KOB70543.1"/>
    </source>
</evidence>
<feature type="domain" description="RZ-type" evidence="21">
    <location>
        <begin position="250"/>
        <end position="321"/>
    </location>
</feature>
<dbReference type="InterPro" id="IPR001025">
    <property type="entry name" value="BAH_dom"/>
</dbReference>
<dbReference type="InterPro" id="IPR043151">
    <property type="entry name" value="BAH_sf"/>
</dbReference>
<dbReference type="InterPro" id="IPR002857">
    <property type="entry name" value="Znf_CXXC"/>
</dbReference>
<gene>
    <name evidence="22" type="ORF">OBRU01_14933</name>
</gene>
<reference evidence="22 23" key="1">
    <citation type="journal article" date="2015" name="Genome Biol. Evol.">
        <title>The genome of winter moth (Operophtera brumata) provides a genomic perspective on sexual dimorphism and phenology.</title>
        <authorList>
            <person name="Derks M.F."/>
            <person name="Smit S."/>
            <person name="Salis L."/>
            <person name="Schijlen E."/>
            <person name="Bossers A."/>
            <person name="Mateman C."/>
            <person name="Pijl A.S."/>
            <person name="de Ridder D."/>
            <person name="Groenen M.A."/>
            <person name="Visser M.E."/>
            <person name="Megens H.J."/>
        </authorList>
    </citation>
    <scope>NUCLEOTIDE SEQUENCE [LARGE SCALE GENOMIC DNA]</scope>
    <source>
        <strain evidence="22">WM2013NL</strain>
        <tissue evidence="22">Head and thorax</tissue>
    </source>
</reference>
<organism evidence="22 23">
    <name type="scientific">Operophtera brumata</name>
    <name type="common">Winter moth</name>
    <name type="synonym">Phalaena brumata</name>
    <dbReference type="NCBI Taxonomy" id="104452"/>
    <lineage>
        <taxon>Eukaryota</taxon>
        <taxon>Metazoa</taxon>
        <taxon>Ecdysozoa</taxon>
        <taxon>Arthropoda</taxon>
        <taxon>Hexapoda</taxon>
        <taxon>Insecta</taxon>
        <taxon>Pterygota</taxon>
        <taxon>Neoptera</taxon>
        <taxon>Endopterygota</taxon>
        <taxon>Lepidoptera</taxon>
        <taxon>Glossata</taxon>
        <taxon>Ditrysia</taxon>
        <taxon>Geometroidea</taxon>
        <taxon>Geometridae</taxon>
        <taxon>Larentiinae</taxon>
        <taxon>Operophtera</taxon>
    </lineage>
</organism>
<evidence type="ECO:0000256" key="17">
    <source>
        <dbReference type="RuleBase" id="RU000417"/>
    </source>
</evidence>
<evidence type="ECO:0000256" key="12">
    <source>
        <dbReference type="ARBA" id="ARBA00023125"/>
    </source>
</evidence>
<keyword evidence="8" id="KW-0677">Repeat</keyword>
<dbReference type="SUPFAM" id="SSF53335">
    <property type="entry name" value="S-adenosyl-L-methionine-dependent methyltransferases"/>
    <property type="match status" value="1"/>
</dbReference>